<keyword evidence="5" id="KW-0167">Capsid protein</keyword>
<organism evidence="5 6">
    <name type="scientific">Paenibacillus shirakamiensis</name>
    <dbReference type="NCBI Taxonomy" id="1265935"/>
    <lineage>
        <taxon>Bacteria</taxon>
        <taxon>Bacillati</taxon>
        <taxon>Bacillota</taxon>
        <taxon>Bacilli</taxon>
        <taxon>Bacillales</taxon>
        <taxon>Paenibacillaceae</taxon>
        <taxon>Paenibacillus</taxon>
    </lineage>
</organism>
<feature type="domain" description="Glycosyl transferase family 1" evidence="4">
    <location>
        <begin position="195"/>
        <end position="360"/>
    </location>
</feature>
<gene>
    <name evidence="5" type="ORF">J2Z69_003179</name>
</gene>
<dbReference type="Proteomes" id="UP001519288">
    <property type="component" value="Unassembled WGS sequence"/>
</dbReference>
<name>A0ABS4JK86_9BACL</name>
<dbReference type="Pfam" id="PF00534">
    <property type="entry name" value="Glycos_transf_1"/>
    <property type="match status" value="1"/>
</dbReference>
<keyword evidence="6" id="KW-1185">Reference proteome</keyword>
<reference evidence="5 6" key="1">
    <citation type="submission" date="2021-03" db="EMBL/GenBank/DDBJ databases">
        <title>Genomic Encyclopedia of Type Strains, Phase IV (KMG-IV): sequencing the most valuable type-strain genomes for metagenomic binning, comparative biology and taxonomic classification.</title>
        <authorList>
            <person name="Goeker M."/>
        </authorList>
    </citation>
    <scope>NUCLEOTIDE SEQUENCE [LARGE SCALE GENOMIC DNA]</scope>
    <source>
        <strain evidence="5 6">DSM 26806</strain>
    </source>
</reference>
<evidence type="ECO:0000256" key="3">
    <source>
        <dbReference type="ARBA" id="ARBA00022679"/>
    </source>
</evidence>
<evidence type="ECO:0000313" key="5">
    <source>
        <dbReference type="EMBL" id="MBP2002122.1"/>
    </source>
</evidence>
<keyword evidence="3" id="KW-0808">Transferase</keyword>
<keyword evidence="2" id="KW-0328">Glycosyltransferase</keyword>
<dbReference type="SUPFAM" id="SSF53756">
    <property type="entry name" value="UDP-Glycosyltransferase/glycogen phosphorylase"/>
    <property type="match status" value="1"/>
</dbReference>
<evidence type="ECO:0000256" key="1">
    <source>
        <dbReference type="ARBA" id="ARBA00009481"/>
    </source>
</evidence>
<evidence type="ECO:0000259" key="4">
    <source>
        <dbReference type="Pfam" id="PF00534"/>
    </source>
</evidence>
<sequence>MSVQHKVAVITPGVFVIPSGRSSSVERVIEKIVPLMAAELDLRVFGRSAGQFPAKGYLGSVPCCRIAGGSSYLPGILRHLRNWMPDTADVHNRPALAYGLKRQLPQLHVQLSLHSTTFISPACFPASKALPMLQAMDGLIVNSNYLRDEVQMRFPQLRTPIAVNPLGVSLEDFIPRWTPAGEAVRKARLADYGWQDRKIILFVGRLIPSKGVHRILEALPALIEREKDALIVMVGSAFYGVNKETAYVHKLRQMADTYPNHTVFLPYIPYPQIADMYNLADVVVVPSMDDEAFGLVNLEAMASGIPVVASRVGGIPEIVKDGETGLLLPGSSDAQVWADSLALLLSHEDLCRSMGLRGRELARSQFRWQHTAQRWADVIRDTRTPELSLL</sequence>
<dbReference type="Gene3D" id="3.40.50.2000">
    <property type="entry name" value="Glycogen Phosphorylase B"/>
    <property type="match status" value="2"/>
</dbReference>
<evidence type="ECO:0000256" key="2">
    <source>
        <dbReference type="ARBA" id="ARBA00022676"/>
    </source>
</evidence>
<dbReference type="InterPro" id="IPR001296">
    <property type="entry name" value="Glyco_trans_1"/>
</dbReference>
<dbReference type="CDD" id="cd03801">
    <property type="entry name" value="GT4_PimA-like"/>
    <property type="match status" value="1"/>
</dbReference>
<accession>A0ABS4JK86</accession>
<dbReference type="RefSeq" id="WP_209864618.1">
    <property type="nucleotide sequence ID" value="NZ_JAGGLD010000006.1"/>
</dbReference>
<keyword evidence="5" id="KW-0946">Virion</keyword>
<dbReference type="PANTHER" id="PTHR12526">
    <property type="entry name" value="GLYCOSYLTRANSFERASE"/>
    <property type="match status" value="1"/>
</dbReference>
<comment type="similarity">
    <text evidence="1">Belongs to the glycosyltransferase group 1 family. Glycosyltransferase 4 subfamily.</text>
</comment>
<comment type="caution">
    <text evidence="5">The sequence shown here is derived from an EMBL/GenBank/DDBJ whole genome shotgun (WGS) entry which is preliminary data.</text>
</comment>
<proteinExistence type="inferred from homology"/>
<protein>
    <submittedName>
        <fullName evidence="5">Spore coat protein SA</fullName>
    </submittedName>
</protein>
<dbReference type="PANTHER" id="PTHR12526:SF640">
    <property type="entry name" value="COLANIC ACID BIOSYNTHESIS GLYCOSYLTRANSFERASE WCAL-RELATED"/>
    <property type="match status" value="1"/>
</dbReference>
<evidence type="ECO:0000313" key="6">
    <source>
        <dbReference type="Proteomes" id="UP001519288"/>
    </source>
</evidence>
<dbReference type="EMBL" id="JAGGLD010000006">
    <property type="protein sequence ID" value="MBP2002122.1"/>
    <property type="molecule type" value="Genomic_DNA"/>
</dbReference>